<sequence length="130" mass="14036">MLIITAYGVFAVSSFARAGYQIVPLPQEDKVQFADAPLALTLSAFAAAVYIIATLALARTTTTAWKVAMVAVLIEMIGVIGVGAWTLVQPELFEVATVWGGFGRDYGFIPLILPFVGLFWLLKHRPAHSP</sequence>
<feature type="transmembrane region" description="Helical" evidence="1">
    <location>
        <begin position="38"/>
        <end position="58"/>
    </location>
</feature>
<dbReference type="AlphaFoldDB" id="A0A7X8TLQ4"/>
<dbReference type="EMBL" id="JABAHY010000022">
    <property type="protein sequence ID" value="NLS11091.1"/>
    <property type="molecule type" value="Genomic_DNA"/>
</dbReference>
<keyword evidence="1" id="KW-0812">Transmembrane</keyword>
<keyword evidence="1" id="KW-0472">Membrane</keyword>
<feature type="transmembrane region" description="Helical" evidence="1">
    <location>
        <begin position="106"/>
        <end position="122"/>
    </location>
</feature>
<proteinExistence type="predicted"/>
<accession>A0A7X8TLQ4</accession>
<gene>
    <name evidence="2" type="ORF">HGQ17_14015</name>
</gene>
<evidence type="ECO:0008006" key="4">
    <source>
        <dbReference type="Google" id="ProtNLM"/>
    </source>
</evidence>
<evidence type="ECO:0000313" key="2">
    <source>
        <dbReference type="EMBL" id="NLS11091.1"/>
    </source>
</evidence>
<keyword evidence="1" id="KW-1133">Transmembrane helix</keyword>
<name>A0A7X8TLQ4_9MICC</name>
<organism evidence="2 3">
    <name type="scientific">Nesterenkonia sedimenti</name>
    <dbReference type="NCBI Taxonomy" id="1463632"/>
    <lineage>
        <taxon>Bacteria</taxon>
        <taxon>Bacillati</taxon>
        <taxon>Actinomycetota</taxon>
        <taxon>Actinomycetes</taxon>
        <taxon>Micrococcales</taxon>
        <taxon>Micrococcaceae</taxon>
        <taxon>Nesterenkonia</taxon>
    </lineage>
</organism>
<feature type="transmembrane region" description="Helical" evidence="1">
    <location>
        <begin position="65"/>
        <end position="86"/>
    </location>
</feature>
<evidence type="ECO:0000256" key="1">
    <source>
        <dbReference type="SAM" id="Phobius"/>
    </source>
</evidence>
<dbReference type="Proteomes" id="UP000523139">
    <property type="component" value="Unassembled WGS sequence"/>
</dbReference>
<reference evidence="2 3" key="1">
    <citation type="submission" date="2020-04" db="EMBL/GenBank/DDBJ databases">
        <title>Nesterenkonia sp. nov., isolated from marine sediment.</title>
        <authorList>
            <person name="Zhang G."/>
        </authorList>
    </citation>
    <scope>NUCLEOTIDE SEQUENCE [LARGE SCALE GENOMIC DNA]</scope>
    <source>
        <strain evidence="2 3">MY13</strain>
    </source>
</reference>
<keyword evidence="3" id="KW-1185">Reference proteome</keyword>
<evidence type="ECO:0000313" key="3">
    <source>
        <dbReference type="Proteomes" id="UP000523139"/>
    </source>
</evidence>
<comment type="caution">
    <text evidence="2">The sequence shown here is derived from an EMBL/GenBank/DDBJ whole genome shotgun (WGS) entry which is preliminary data.</text>
</comment>
<protein>
    <recommendedName>
        <fullName evidence="4">Integral membrane protein</fullName>
    </recommendedName>
</protein>